<dbReference type="EMBL" id="BARU01036275">
    <property type="protein sequence ID" value="GAH88966.1"/>
    <property type="molecule type" value="Genomic_DNA"/>
</dbReference>
<accession>X1J2S8</accession>
<name>X1J2S8_9ZZZZ</name>
<organism evidence="1">
    <name type="scientific">marine sediment metagenome</name>
    <dbReference type="NCBI Taxonomy" id="412755"/>
    <lineage>
        <taxon>unclassified sequences</taxon>
        <taxon>metagenomes</taxon>
        <taxon>ecological metagenomes</taxon>
    </lineage>
</organism>
<protein>
    <submittedName>
        <fullName evidence="1">Uncharacterized protein</fullName>
    </submittedName>
</protein>
<comment type="caution">
    <text evidence="1">The sequence shown here is derived from an EMBL/GenBank/DDBJ whole genome shotgun (WGS) entry which is preliminary data.</text>
</comment>
<gene>
    <name evidence="1" type="ORF">S03H2_56672</name>
</gene>
<sequence>MVKFRVIWASLFREEFNLMLAIAGSKVRQWYWTDSIVKFPERGQLDAIVEVT</sequence>
<evidence type="ECO:0000313" key="1">
    <source>
        <dbReference type="EMBL" id="GAH88966.1"/>
    </source>
</evidence>
<dbReference type="AlphaFoldDB" id="X1J2S8"/>
<proteinExistence type="predicted"/>
<reference evidence="1" key="1">
    <citation type="journal article" date="2014" name="Front. Microbiol.">
        <title>High frequency of phylogenetically diverse reductive dehalogenase-homologous genes in deep subseafloor sedimentary metagenomes.</title>
        <authorList>
            <person name="Kawai M."/>
            <person name="Futagami T."/>
            <person name="Toyoda A."/>
            <person name="Takaki Y."/>
            <person name="Nishi S."/>
            <person name="Hori S."/>
            <person name="Arai W."/>
            <person name="Tsubouchi T."/>
            <person name="Morono Y."/>
            <person name="Uchiyama I."/>
            <person name="Ito T."/>
            <person name="Fujiyama A."/>
            <person name="Inagaki F."/>
            <person name="Takami H."/>
        </authorList>
    </citation>
    <scope>NUCLEOTIDE SEQUENCE</scope>
    <source>
        <strain evidence="1">Expedition CK06-06</strain>
    </source>
</reference>